<gene>
    <name evidence="2" type="ORF">CPAG_06653</name>
</gene>
<proteinExistence type="predicted"/>
<dbReference type="PANTHER" id="PTHR21310:SF15">
    <property type="entry name" value="AMINOGLYCOSIDE PHOSPHOTRANSFERASE DOMAIN-CONTAINING PROTEIN"/>
    <property type="match status" value="1"/>
</dbReference>
<dbReference type="Pfam" id="PF01636">
    <property type="entry name" value="APH"/>
    <property type="match status" value="1"/>
</dbReference>
<dbReference type="AlphaFoldDB" id="A0A0J6FBD6"/>
<dbReference type="InterPro" id="IPR051678">
    <property type="entry name" value="AGP_Transferase"/>
</dbReference>
<dbReference type="PANTHER" id="PTHR21310">
    <property type="entry name" value="AMINOGLYCOSIDE PHOSPHOTRANSFERASE-RELATED-RELATED"/>
    <property type="match status" value="1"/>
</dbReference>
<dbReference type="InterPro" id="IPR011009">
    <property type="entry name" value="Kinase-like_dom_sf"/>
</dbReference>
<reference evidence="3" key="3">
    <citation type="journal article" date="2010" name="Genome Res.">
        <title>Population genomic sequencing of Coccidioides fungi reveals recent hybridization and transposon control.</title>
        <authorList>
            <person name="Neafsey D.E."/>
            <person name="Barker B.M."/>
            <person name="Sharpton T.J."/>
            <person name="Stajich J.E."/>
            <person name="Park D.J."/>
            <person name="Whiston E."/>
            <person name="Hung C.-Y."/>
            <person name="McMahan C."/>
            <person name="White J."/>
            <person name="Sykes S."/>
            <person name="Heiman D."/>
            <person name="Young S."/>
            <person name="Zeng Q."/>
            <person name="Abouelleil A."/>
            <person name="Aftuck L."/>
            <person name="Bessette D."/>
            <person name="Brown A."/>
            <person name="FitzGerald M."/>
            <person name="Lui A."/>
            <person name="Macdonald J.P."/>
            <person name="Priest M."/>
            <person name="Orbach M.J."/>
            <person name="Galgiani J.N."/>
            <person name="Kirkland T.N."/>
            <person name="Cole G.T."/>
            <person name="Birren B.W."/>
            <person name="Henn M.R."/>
            <person name="Taylor J.W."/>
            <person name="Rounsley S.D."/>
        </authorList>
    </citation>
    <scope>NUCLEOTIDE SEQUENCE [LARGE SCALE GENOMIC DNA]</scope>
    <source>
        <strain evidence="3">RMSCC 3488</strain>
    </source>
</reference>
<dbReference type="VEuPathDB" id="FungiDB:CPAG_06653"/>
<sequence length="294" mass="33732">MATPLAAGVPYCPANLREDEWYIRVGKSLFPLAYFADRDVPLEAEQIHVLRKQMGSVVVERDSSYVTKFGGSIRRSEEHAMMLVAKHTSVPVPRVFNSDIRDDYGQITMSIIPGKSLDKLWASLNEVTKLKICRKIWGLLAQLRSIPRPPECDGLFQCSADGSSSTDPLLEDLGPPPHRPILTDEELRARIYERYIHFGGRLYEHTLPDMLPRSSRSVFTHADIAPRNIMVDKERQITGILDWEFAGWYPDYWEYTQMMRPGDEVTSDWQRFMDLTAPEKWDLSGVNAVRKILF</sequence>
<name>A0A0J6FBD6_COCPO</name>
<evidence type="ECO:0000259" key="1">
    <source>
        <dbReference type="Pfam" id="PF01636"/>
    </source>
</evidence>
<protein>
    <recommendedName>
        <fullName evidence="1">Aminoglycoside phosphotransferase domain-containing protein</fullName>
    </recommendedName>
</protein>
<dbReference type="InterPro" id="IPR002575">
    <property type="entry name" value="Aminoglycoside_PTrfase"/>
</dbReference>
<reference evidence="2 3" key="1">
    <citation type="submission" date="2007-06" db="EMBL/GenBank/DDBJ databases">
        <title>The Genome Sequence of Coccidioides posadasii RMSCC_3488.</title>
        <authorList>
            <consortium name="Coccidioides Genome Resources Consortium"/>
            <consortium name="The Broad Institute Genome Sequencing Platform"/>
            <person name="Henn M.R."/>
            <person name="Sykes S."/>
            <person name="Young S."/>
            <person name="Jaffe D."/>
            <person name="Berlin A."/>
            <person name="Alvarez P."/>
            <person name="Butler J."/>
            <person name="Gnerre S."/>
            <person name="Grabherr M."/>
            <person name="Mauceli E."/>
            <person name="Brockman W."/>
            <person name="Kodira C."/>
            <person name="Alvarado L."/>
            <person name="Zeng Q."/>
            <person name="Crawford M."/>
            <person name="Antoine C."/>
            <person name="Devon K."/>
            <person name="Galgiani J."/>
            <person name="Orsborn K."/>
            <person name="Lewis M.L."/>
            <person name="Nusbaum C."/>
            <person name="Galagan J."/>
            <person name="Birren B."/>
        </authorList>
    </citation>
    <scope>NUCLEOTIDE SEQUENCE [LARGE SCALE GENOMIC DNA]</scope>
    <source>
        <strain evidence="2 3">RMSCC 3488</strain>
    </source>
</reference>
<organism evidence="2 3">
    <name type="scientific">Coccidioides posadasii RMSCC 3488</name>
    <dbReference type="NCBI Taxonomy" id="454284"/>
    <lineage>
        <taxon>Eukaryota</taxon>
        <taxon>Fungi</taxon>
        <taxon>Dikarya</taxon>
        <taxon>Ascomycota</taxon>
        <taxon>Pezizomycotina</taxon>
        <taxon>Eurotiomycetes</taxon>
        <taxon>Eurotiomycetidae</taxon>
        <taxon>Onygenales</taxon>
        <taxon>Onygenaceae</taxon>
        <taxon>Coccidioides</taxon>
    </lineage>
</organism>
<reference evidence="3" key="2">
    <citation type="journal article" date="2009" name="Genome Res.">
        <title>Comparative genomic analyses of the human fungal pathogens Coccidioides and their relatives.</title>
        <authorList>
            <person name="Sharpton T.J."/>
            <person name="Stajich J.E."/>
            <person name="Rounsley S.D."/>
            <person name="Gardner M.J."/>
            <person name="Wortman J.R."/>
            <person name="Jordar V.S."/>
            <person name="Maiti R."/>
            <person name="Kodira C.D."/>
            <person name="Neafsey D.E."/>
            <person name="Zeng Q."/>
            <person name="Hung C.-Y."/>
            <person name="McMahan C."/>
            <person name="Muszewska A."/>
            <person name="Grynberg M."/>
            <person name="Mandel M.A."/>
            <person name="Kellner E.M."/>
            <person name="Barker B.M."/>
            <person name="Galgiani J.N."/>
            <person name="Orbach M.J."/>
            <person name="Kirkland T.N."/>
            <person name="Cole G.T."/>
            <person name="Henn M.R."/>
            <person name="Birren B.W."/>
            <person name="Taylor J.W."/>
        </authorList>
    </citation>
    <scope>NUCLEOTIDE SEQUENCE [LARGE SCALE GENOMIC DNA]</scope>
    <source>
        <strain evidence="3">RMSCC 3488</strain>
    </source>
</reference>
<evidence type="ECO:0000313" key="3">
    <source>
        <dbReference type="Proteomes" id="UP000054567"/>
    </source>
</evidence>
<dbReference type="Gene3D" id="3.90.1200.10">
    <property type="match status" value="1"/>
</dbReference>
<accession>A0A0J6FBD6</accession>
<dbReference type="SUPFAM" id="SSF56112">
    <property type="entry name" value="Protein kinase-like (PK-like)"/>
    <property type="match status" value="1"/>
</dbReference>
<evidence type="ECO:0000313" key="2">
    <source>
        <dbReference type="EMBL" id="KMM70341.1"/>
    </source>
</evidence>
<dbReference type="Proteomes" id="UP000054567">
    <property type="component" value="Unassembled WGS sequence"/>
</dbReference>
<feature type="domain" description="Aminoglycoside phosphotransferase" evidence="1">
    <location>
        <begin position="76"/>
        <end position="250"/>
    </location>
</feature>
<dbReference type="CDD" id="cd05120">
    <property type="entry name" value="APH_ChoK_like"/>
    <property type="match status" value="1"/>
</dbReference>
<dbReference type="OrthoDB" id="2906425at2759"/>
<dbReference type="EMBL" id="DS268112">
    <property type="protein sequence ID" value="KMM70341.1"/>
    <property type="molecule type" value="Genomic_DNA"/>
</dbReference>